<feature type="domain" description="Putative regulatory protein FmdB zinc ribbon" evidence="1">
    <location>
        <begin position="1"/>
        <end position="41"/>
    </location>
</feature>
<sequence>MPLYDFLCADCHTTSELLVRSSDATPLCPRCGSTQMSKQMAVPSPPGKSKGIIARARARAAREGHFSNFSASEQKKLLKT</sequence>
<keyword evidence="3" id="KW-1185">Reference proteome</keyword>
<reference evidence="2 3" key="1">
    <citation type="submission" date="2024-07" db="EMBL/GenBank/DDBJ databases">
        <title>Uliginosibacterium paludis KCTC:42655.</title>
        <authorList>
            <person name="Kim M.K."/>
        </authorList>
    </citation>
    <scope>NUCLEOTIDE SEQUENCE [LARGE SCALE GENOMIC DNA]</scope>
    <source>
        <strain evidence="2 3">KCTC 42655</strain>
    </source>
</reference>
<protein>
    <submittedName>
        <fullName evidence="2">Zinc ribbon domain-containing protein</fullName>
    </submittedName>
</protein>
<evidence type="ECO:0000313" key="2">
    <source>
        <dbReference type="EMBL" id="MET1488728.1"/>
    </source>
</evidence>
<dbReference type="EMBL" id="JBEWLZ010000001">
    <property type="protein sequence ID" value="MET1488728.1"/>
    <property type="molecule type" value="Genomic_DNA"/>
</dbReference>
<evidence type="ECO:0000313" key="3">
    <source>
        <dbReference type="Proteomes" id="UP001548590"/>
    </source>
</evidence>
<dbReference type="Pfam" id="PF09723">
    <property type="entry name" value="Zn_ribbon_8"/>
    <property type="match status" value="1"/>
</dbReference>
<organism evidence="2 3">
    <name type="scientific">Uliginosibacterium paludis</name>
    <dbReference type="NCBI Taxonomy" id="1615952"/>
    <lineage>
        <taxon>Bacteria</taxon>
        <taxon>Pseudomonadati</taxon>
        <taxon>Pseudomonadota</taxon>
        <taxon>Betaproteobacteria</taxon>
        <taxon>Rhodocyclales</taxon>
        <taxon>Zoogloeaceae</taxon>
        <taxon>Uliginosibacterium</taxon>
    </lineage>
</organism>
<name>A0ABV2CLF2_9RHOO</name>
<dbReference type="InterPro" id="IPR013429">
    <property type="entry name" value="Regulatory_FmdB_Zinc_ribbon"/>
</dbReference>
<dbReference type="Proteomes" id="UP001548590">
    <property type="component" value="Unassembled WGS sequence"/>
</dbReference>
<proteinExistence type="predicted"/>
<gene>
    <name evidence="2" type="ORF">ABVT11_02730</name>
</gene>
<dbReference type="RefSeq" id="WP_345927104.1">
    <property type="nucleotide sequence ID" value="NZ_JBDIVF010000003.1"/>
</dbReference>
<comment type="caution">
    <text evidence="2">The sequence shown here is derived from an EMBL/GenBank/DDBJ whole genome shotgun (WGS) entry which is preliminary data.</text>
</comment>
<evidence type="ECO:0000259" key="1">
    <source>
        <dbReference type="SMART" id="SM00834"/>
    </source>
</evidence>
<dbReference type="NCBIfam" id="TIGR02605">
    <property type="entry name" value="CxxC_CxxC_SSSS"/>
    <property type="match status" value="1"/>
</dbReference>
<dbReference type="SMART" id="SM00834">
    <property type="entry name" value="CxxC_CXXC_SSSS"/>
    <property type="match status" value="1"/>
</dbReference>
<accession>A0ABV2CLF2</accession>